<protein>
    <recommendedName>
        <fullName evidence="1">DUF7907 domain-containing protein</fullName>
    </recommendedName>
</protein>
<gene>
    <name evidence="2" type="ORF">BDZ85DRAFT_315086</name>
</gene>
<evidence type="ECO:0000313" key="2">
    <source>
        <dbReference type="EMBL" id="KAF2227513.1"/>
    </source>
</evidence>
<reference evidence="3" key="1">
    <citation type="journal article" date="2020" name="Stud. Mycol.">
        <title>101 Dothideomycetes genomes: A test case for predicting lifestyles and emergence of pathogens.</title>
        <authorList>
            <person name="Haridas S."/>
            <person name="Albert R."/>
            <person name="Binder M."/>
            <person name="Bloem J."/>
            <person name="LaButti K."/>
            <person name="Salamov A."/>
            <person name="Andreopoulos B."/>
            <person name="Baker S."/>
            <person name="Barry K."/>
            <person name="Bills G."/>
            <person name="Bluhm B."/>
            <person name="Cannon C."/>
            <person name="Castanera R."/>
            <person name="Culley D."/>
            <person name="Daum C."/>
            <person name="Ezra D."/>
            <person name="Gonzalez J."/>
            <person name="Henrissat B."/>
            <person name="Kuo A."/>
            <person name="Liang C."/>
            <person name="Lipzen A."/>
            <person name="Lutzoni F."/>
            <person name="Magnuson J."/>
            <person name="Mondo S."/>
            <person name="Nolan M."/>
            <person name="Ohm R."/>
            <person name="Pangilinan J."/>
            <person name="Park H.-J."/>
            <person name="Ramirez L."/>
            <person name="Alfaro M."/>
            <person name="Sun H."/>
            <person name="Tritt A."/>
            <person name="Yoshinaga Y."/>
            <person name="Zwiers L.-H."/>
            <person name="Turgeon B."/>
            <person name="Goodwin S."/>
            <person name="Spatafora J."/>
            <person name="Crous P."/>
            <person name="Grigoriev I."/>
        </authorList>
    </citation>
    <scope>NUCLEOTIDE SEQUENCE [LARGE SCALE GENOMIC DNA]</scope>
    <source>
        <strain evidence="3">CECT 20119</strain>
    </source>
</reference>
<dbReference type="OrthoDB" id="3518533at2759"/>
<dbReference type="EMBL" id="ML992501">
    <property type="protein sequence ID" value="KAF2227513.1"/>
    <property type="molecule type" value="Genomic_DNA"/>
</dbReference>
<dbReference type="Pfam" id="PF25484">
    <property type="entry name" value="DUF7907"/>
    <property type="match status" value="1"/>
</dbReference>
<proteinExistence type="predicted"/>
<organism evidence="2 3">
    <name type="scientific">Elsinoe ampelina</name>
    <dbReference type="NCBI Taxonomy" id="302913"/>
    <lineage>
        <taxon>Eukaryota</taxon>
        <taxon>Fungi</taxon>
        <taxon>Dikarya</taxon>
        <taxon>Ascomycota</taxon>
        <taxon>Pezizomycotina</taxon>
        <taxon>Dothideomycetes</taxon>
        <taxon>Dothideomycetidae</taxon>
        <taxon>Myriangiales</taxon>
        <taxon>Elsinoaceae</taxon>
        <taxon>Elsinoe</taxon>
    </lineage>
</organism>
<keyword evidence="3" id="KW-1185">Reference proteome</keyword>
<evidence type="ECO:0000259" key="1">
    <source>
        <dbReference type="Pfam" id="PF25484"/>
    </source>
</evidence>
<evidence type="ECO:0000313" key="3">
    <source>
        <dbReference type="Proteomes" id="UP000799538"/>
    </source>
</evidence>
<sequence>MALAGISSAALNTTRSFKLVTQVKANQLKNKNKKQFDGLYLSGYHSGAGMNDAVLLKGKKSGINGFFNSTTFERPNGQPYYYLEFDLGNEFPYAAQVSYDNYYAAWVPIQINAGDKNLIGAYYFNKTGLQFTTSPAFNNTNNGFGGWLVCNWSRDVPQLFMRQAGFNRTLTSNCADVNLMPQYL</sequence>
<name>A0A6A6GQ60_9PEZI</name>
<feature type="domain" description="DUF7907" evidence="1">
    <location>
        <begin position="15"/>
        <end position="183"/>
    </location>
</feature>
<dbReference type="AlphaFoldDB" id="A0A6A6GQ60"/>
<dbReference type="Proteomes" id="UP000799538">
    <property type="component" value="Unassembled WGS sequence"/>
</dbReference>
<dbReference type="InterPro" id="IPR057229">
    <property type="entry name" value="DUF7907"/>
</dbReference>
<accession>A0A6A6GQ60</accession>